<accession>A0A557RHG9</accession>
<feature type="transmembrane region" description="Helical" evidence="4">
    <location>
        <begin position="235"/>
        <end position="253"/>
    </location>
</feature>
<dbReference type="AlphaFoldDB" id="A0A557RHG9"/>
<evidence type="ECO:0000313" key="7">
    <source>
        <dbReference type="Proteomes" id="UP000316688"/>
    </source>
</evidence>
<feature type="transmembrane region" description="Helical" evidence="4">
    <location>
        <begin position="131"/>
        <end position="154"/>
    </location>
</feature>
<dbReference type="CDD" id="cd17477">
    <property type="entry name" value="MFS_YcaD_like"/>
    <property type="match status" value="1"/>
</dbReference>
<dbReference type="Proteomes" id="UP000316688">
    <property type="component" value="Unassembled WGS sequence"/>
</dbReference>
<evidence type="ECO:0000256" key="3">
    <source>
        <dbReference type="ARBA" id="ARBA00023136"/>
    </source>
</evidence>
<feature type="transmembrane region" description="Helical" evidence="4">
    <location>
        <begin position="265"/>
        <end position="283"/>
    </location>
</feature>
<gene>
    <name evidence="6" type="ORF">FPL11_08020</name>
</gene>
<dbReference type="PANTHER" id="PTHR23521:SF3">
    <property type="entry name" value="MFS TRANSPORTER"/>
    <property type="match status" value="1"/>
</dbReference>
<protein>
    <submittedName>
        <fullName evidence="6">MFS transporter</fullName>
    </submittedName>
</protein>
<evidence type="ECO:0000313" key="6">
    <source>
        <dbReference type="EMBL" id="TVO64585.1"/>
    </source>
</evidence>
<evidence type="ECO:0000259" key="5">
    <source>
        <dbReference type="PROSITE" id="PS50850"/>
    </source>
</evidence>
<evidence type="ECO:0000256" key="4">
    <source>
        <dbReference type="SAM" id="Phobius"/>
    </source>
</evidence>
<feature type="transmembrane region" description="Helical" evidence="4">
    <location>
        <begin position="42"/>
        <end position="66"/>
    </location>
</feature>
<feature type="transmembrane region" description="Helical" evidence="4">
    <location>
        <begin position="350"/>
        <end position="373"/>
    </location>
</feature>
<evidence type="ECO:0000256" key="1">
    <source>
        <dbReference type="ARBA" id="ARBA00022692"/>
    </source>
</evidence>
<dbReference type="InterPro" id="IPR047200">
    <property type="entry name" value="MFS_YcaD-like"/>
</dbReference>
<comment type="caution">
    <text evidence="6">The sequence shown here is derived from an EMBL/GenBank/DDBJ whole genome shotgun (WGS) entry which is preliminary data.</text>
</comment>
<proteinExistence type="predicted"/>
<feature type="transmembrane region" description="Helical" evidence="4">
    <location>
        <begin position="202"/>
        <end position="223"/>
    </location>
</feature>
<reference evidence="6 7" key="1">
    <citation type="submission" date="2019-07" db="EMBL/GenBank/DDBJ databases">
        <title>Reclasification of Spiribacter aquaticus.</title>
        <authorList>
            <person name="Leon M.J."/>
            <person name="Sanchez-Porro C."/>
            <person name="Ventosa A."/>
        </authorList>
    </citation>
    <scope>NUCLEOTIDE SEQUENCE [LARGE SCALE GENOMIC DNA]</scope>
    <source>
        <strain evidence="6 7">SP30</strain>
    </source>
</reference>
<dbReference type="InterPro" id="IPR011701">
    <property type="entry name" value="MFS"/>
</dbReference>
<dbReference type="InterPro" id="IPR036259">
    <property type="entry name" value="MFS_trans_sf"/>
</dbReference>
<keyword evidence="3 4" id="KW-0472">Membrane</keyword>
<feature type="domain" description="Major facilitator superfamily (MFS) profile" evidence="5">
    <location>
        <begin position="187"/>
        <end position="429"/>
    </location>
</feature>
<keyword evidence="1 4" id="KW-0812">Transmembrane</keyword>
<keyword evidence="2 4" id="KW-1133">Transmembrane helix</keyword>
<evidence type="ECO:0000256" key="2">
    <source>
        <dbReference type="ARBA" id="ARBA00022989"/>
    </source>
</evidence>
<dbReference type="GO" id="GO:0022857">
    <property type="term" value="F:transmembrane transporter activity"/>
    <property type="evidence" value="ECO:0007669"/>
    <property type="project" value="InterPro"/>
</dbReference>
<dbReference type="PROSITE" id="PS50850">
    <property type="entry name" value="MFS"/>
    <property type="match status" value="1"/>
</dbReference>
<dbReference type="Gene3D" id="1.20.1250.20">
    <property type="entry name" value="MFS general substrate transporter like domains"/>
    <property type="match status" value="2"/>
</dbReference>
<dbReference type="GO" id="GO:0005886">
    <property type="term" value="C:plasma membrane"/>
    <property type="evidence" value="ECO:0007669"/>
    <property type="project" value="TreeGrafter"/>
</dbReference>
<feature type="transmembrane region" description="Helical" evidence="4">
    <location>
        <begin position="7"/>
        <end position="30"/>
    </location>
</feature>
<dbReference type="EMBL" id="VMKP01000003">
    <property type="protein sequence ID" value="TVO64585.1"/>
    <property type="molecule type" value="Genomic_DNA"/>
</dbReference>
<feature type="transmembrane region" description="Helical" evidence="4">
    <location>
        <begin position="73"/>
        <end position="92"/>
    </location>
</feature>
<organism evidence="6 7">
    <name type="scientific">Spiribacter aquaticus</name>
    <dbReference type="NCBI Taxonomy" id="1935996"/>
    <lineage>
        <taxon>Bacteria</taxon>
        <taxon>Pseudomonadati</taxon>
        <taxon>Pseudomonadota</taxon>
        <taxon>Gammaproteobacteria</taxon>
        <taxon>Chromatiales</taxon>
        <taxon>Ectothiorhodospiraceae</taxon>
        <taxon>Spiribacter</taxon>
    </lineage>
</organism>
<feature type="transmembrane region" description="Helical" evidence="4">
    <location>
        <begin position="289"/>
        <end position="310"/>
    </location>
</feature>
<keyword evidence="7" id="KW-1185">Reference proteome</keyword>
<feature type="transmembrane region" description="Helical" evidence="4">
    <location>
        <begin position="160"/>
        <end position="181"/>
    </location>
</feature>
<name>A0A557RHG9_9GAMM</name>
<sequence>MQRTISPFIALFVSFGLLLSGGGLLTTLVGVRMSEEAFDTRVIGLVTACYSVGFVMATWVCAGLIARVGHIRSFAAFAAMAAISTLAYPLLLEPWLWGLMRLAFGFSLAGLYMVTESWLNDRTPSERRGQVLGVYSIVSYVGLGGGQFLLMVGAPGGFELFSLAAMLIAAAVVPVTITRIASPALPVVERVGLRDLFDASPLGVVGSALAGTVGGAFLGLAPVYARGVGFSDGHIAWLMGLSILGGFVLQWPIGHLSDRFNRRDVLMGVSFLMTATSLGIVYMTGAHEWAVIGMAVVWGGLAFTLYPISLSLANDFLEPQQMLGASASLLLVHGAGMIFGPLIATQLMTLLGPAGLFWTLAGAGLLLGGFAWLRQRIGPPIPVGEPSTYRVVPQEAVYAGGLDPRYEAVQLELDFETDTTEAPEPEAEP</sequence>
<feature type="transmembrane region" description="Helical" evidence="4">
    <location>
        <begin position="322"/>
        <end position="344"/>
    </location>
</feature>
<dbReference type="PANTHER" id="PTHR23521">
    <property type="entry name" value="TRANSPORTER MFS SUPERFAMILY"/>
    <property type="match status" value="1"/>
</dbReference>
<dbReference type="SUPFAM" id="SSF103473">
    <property type="entry name" value="MFS general substrate transporter"/>
    <property type="match status" value="1"/>
</dbReference>
<feature type="transmembrane region" description="Helical" evidence="4">
    <location>
        <begin position="98"/>
        <end position="119"/>
    </location>
</feature>
<dbReference type="RefSeq" id="WP_144348141.1">
    <property type="nucleotide sequence ID" value="NZ_VMKP01000003.1"/>
</dbReference>
<dbReference type="InterPro" id="IPR020846">
    <property type="entry name" value="MFS_dom"/>
</dbReference>
<dbReference type="Pfam" id="PF07690">
    <property type="entry name" value="MFS_1"/>
    <property type="match status" value="1"/>
</dbReference>